<dbReference type="Pfam" id="PF00535">
    <property type="entry name" value="Glycos_transf_2"/>
    <property type="match status" value="1"/>
</dbReference>
<keyword evidence="1" id="KW-1133">Transmembrane helix</keyword>
<accession>A0ABU2D272</accession>
<keyword evidence="1" id="KW-0472">Membrane</keyword>
<name>A0ABU2D272_9EURY</name>
<feature type="transmembrane region" description="Helical" evidence="1">
    <location>
        <begin position="268"/>
        <end position="288"/>
    </location>
</feature>
<dbReference type="Gene3D" id="3.90.550.10">
    <property type="entry name" value="Spore Coat Polysaccharide Biosynthesis Protein SpsA, Chain A"/>
    <property type="match status" value="1"/>
</dbReference>
<reference evidence="4" key="1">
    <citation type="submission" date="2023-07" db="EMBL/GenBank/DDBJ databases">
        <title>Whole-genome sequencing of a new Methanosarcina sp. Z-7115.</title>
        <authorList>
            <person name="Zhilina T.N."/>
            <person name="Merkel A.Y."/>
        </authorList>
    </citation>
    <scope>NUCLEOTIDE SEQUENCE [LARGE SCALE GENOMIC DNA]</scope>
    <source>
        <strain evidence="4">Z-7115</strain>
    </source>
</reference>
<evidence type="ECO:0000313" key="4">
    <source>
        <dbReference type="Proteomes" id="UP001246244"/>
    </source>
</evidence>
<dbReference type="EMBL" id="JAVKPK010000036">
    <property type="protein sequence ID" value="MDR7666079.1"/>
    <property type="molecule type" value="Genomic_DNA"/>
</dbReference>
<comment type="caution">
    <text evidence="3">The sequence shown here is derived from an EMBL/GenBank/DDBJ whole genome shotgun (WGS) entry which is preliminary data.</text>
</comment>
<dbReference type="InterPro" id="IPR029044">
    <property type="entry name" value="Nucleotide-diphossugar_trans"/>
</dbReference>
<keyword evidence="4" id="KW-1185">Reference proteome</keyword>
<evidence type="ECO:0000313" key="3">
    <source>
        <dbReference type="EMBL" id="MDR7666079.1"/>
    </source>
</evidence>
<protein>
    <submittedName>
        <fullName evidence="3">Glycosyltransferase family 2 protein</fullName>
    </submittedName>
</protein>
<dbReference type="SUPFAM" id="SSF53448">
    <property type="entry name" value="Nucleotide-diphospho-sugar transferases"/>
    <property type="match status" value="1"/>
</dbReference>
<dbReference type="PANTHER" id="PTHR48090:SF7">
    <property type="entry name" value="RFBJ PROTEIN"/>
    <property type="match status" value="1"/>
</dbReference>
<dbReference type="RefSeq" id="WP_310576106.1">
    <property type="nucleotide sequence ID" value="NZ_JAVKPK010000036.1"/>
</dbReference>
<dbReference type="Proteomes" id="UP001246244">
    <property type="component" value="Unassembled WGS sequence"/>
</dbReference>
<gene>
    <name evidence="3" type="ORF">RG963_09890</name>
</gene>
<evidence type="ECO:0000256" key="1">
    <source>
        <dbReference type="SAM" id="Phobius"/>
    </source>
</evidence>
<keyword evidence="1" id="KW-0812">Transmembrane</keyword>
<proteinExistence type="predicted"/>
<dbReference type="InterPro" id="IPR001173">
    <property type="entry name" value="Glyco_trans_2-like"/>
</dbReference>
<dbReference type="PANTHER" id="PTHR48090">
    <property type="entry name" value="UNDECAPRENYL-PHOSPHATE 4-DEOXY-4-FORMAMIDO-L-ARABINOSE TRANSFERASE-RELATED"/>
    <property type="match status" value="1"/>
</dbReference>
<sequence length="314" mass="34674">MKLVVMIPSFNEEKTIASVIKEIPRDCCEEVEVLVINDGSTDNTVEEAEKAGADKIISFKNNKGLAPAFRAGLQAALKMNADIIVNTDGDGQYNGKEIFKLIEPILAGKADFVLGSRTKGHIEHMPIQKIIGNRIATFITRRVSGFPVSDAQSGFRAFTRDCALHLNVMADYTYVQETLIQASYYGLVIEEVPIEFRRRDGHSRLISSIWKYAKRAGITIARGYSEFHPIETFCGIGSISIVVGFLFGFKVLVGFFSTGTVSGNLPSAVLTVLLILVGVSTLTLGFIADVLKTHRKIQDEILYRLKKMEYEKGV</sequence>
<feature type="domain" description="Glycosyltransferase 2-like" evidence="2">
    <location>
        <begin position="5"/>
        <end position="161"/>
    </location>
</feature>
<organism evidence="3 4">
    <name type="scientific">Methanosarcina baikalica</name>
    <dbReference type="NCBI Taxonomy" id="3073890"/>
    <lineage>
        <taxon>Archaea</taxon>
        <taxon>Methanobacteriati</taxon>
        <taxon>Methanobacteriota</taxon>
        <taxon>Stenosarchaea group</taxon>
        <taxon>Methanomicrobia</taxon>
        <taxon>Methanosarcinales</taxon>
        <taxon>Methanosarcinaceae</taxon>
        <taxon>Methanosarcina</taxon>
    </lineage>
</organism>
<dbReference type="CDD" id="cd04179">
    <property type="entry name" value="DPM_DPG-synthase_like"/>
    <property type="match status" value="1"/>
</dbReference>
<evidence type="ECO:0000259" key="2">
    <source>
        <dbReference type="Pfam" id="PF00535"/>
    </source>
</evidence>
<dbReference type="InterPro" id="IPR050256">
    <property type="entry name" value="Glycosyltransferase_2"/>
</dbReference>
<feature type="transmembrane region" description="Helical" evidence="1">
    <location>
        <begin position="232"/>
        <end position="256"/>
    </location>
</feature>